<dbReference type="EMBL" id="FM864216">
    <property type="protein sequence ID" value="CAT05301.1"/>
    <property type="molecule type" value="Genomic_DNA"/>
</dbReference>
<accession>C5J738</accession>
<dbReference type="FunFam" id="1.10.10.200:FF:000002">
    <property type="entry name" value="Probable transcriptional regulatory protein CLM62_37755"/>
    <property type="match status" value="1"/>
</dbReference>
<dbReference type="HOGENOM" id="CLU_062974_2_2_14"/>
<dbReference type="AlphaFoldDB" id="C5J738"/>
<dbReference type="InterPro" id="IPR017856">
    <property type="entry name" value="Integrase-like_N"/>
</dbReference>
<keyword evidence="5 6" id="KW-0804">Transcription</keyword>
<name>C5J738_MESCH</name>
<dbReference type="InterPro" id="IPR026564">
    <property type="entry name" value="Transcrip_reg_TACO1-like_dom3"/>
</dbReference>
<comment type="similarity">
    <text evidence="1 6">Belongs to the TACO1 family.</text>
</comment>
<reference evidence="10" key="1">
    <citation type="journal article" date="2009" name="BMC Bioinformatics">
        <title>The Mycoplasma conjunctivae genome sequencing, annotation and analysis.</title>
        <authorList>
            <person name="Calderon-Copete S.P."/>
            <person name="Wigger G."/>
            <person name="Wunderlin C."/>
            <person name="Schmidheini T."/>
            <person name="Frey J."/>
            <person name="Quail M.A."/>
            <person name="Falquet L."/>
        </authorList>
    </citation>
    <scope>NUCLEOTIDE SEQUENCE [LARGE SCALE GENOMIC DNA]</scope>
    <source>
        <strain evidence="10">ATCC 25834 / NCTC 10147 / HRC/581</strain>
    </source>
</reference>
<dbReference type="eggNOG" id="COG0217">
    <property type="taxonomic scope" value="Bacteria"/>
</dbReference>
<evidence type="ECO:0000313" key="9">
    <source>
        <dbReference type="EMBL" id="CAT05301.1"/>
    </source>
</evidence>
<feature type="domain" description="TACO1/YebC-like N-terminal" evidence="8">
    <location>
        <begin position="5"/>
        <end position="75"/>
    </location>
</feature>
<dbReference type="NCBIfam" id="NF001030">
    <property type="entry name" value="PRK00110.1"/>
    <property type="match status" value="1"/>
</dbReference>
<evidence type="ECO:0000256" key="5">
    <source>
        <dbReference type="ARBA" id="ARBA00023163"/>
    </source>
</evidence>
<gene>
    <name evidence="9" type="ordered locus">MCJ_006060</name>
</gene>
<evidence type="ECO:0000256" key="6">
    <source>
        <dbReference type="HAMAP-Rule" id="MF_00693"/>
    </source>
</evidence>
<evidence type="ECO:0000256" key="1">
    <source>
        <dbReference type="ARBA" id="ARBA00008724"/>
    </source>
</evidence>
<dbReference type="NCBIfam" id="NF009044">
    <property type="entry name" value="PRK12378.1"/>
    <property type="match status" value="1"/>
</dbReference>
<dbReference type="Gene3D" id="3.30.70.980">
    <property type="match status" value="2"/>
</dbReference>
<dbReference type="InterPro" id="IPR048300">
    <property type="entry name" value="TACO1_YebC-like_2nd/3rd_dom"/>
</dbReference>
<dbReference type="InterPro" id="IPR029072">
    <property type="entry name" value="YebC-like"/>
</dbReference>
<dbReference type="GO" id="GO:0003677">
    <property type="term" value="F:DNA binding"/>
    <property type="evidence" value="ECO:0007669"/>
    <property type="project" value="UniProtKB-UniRule"/>
</dbReference>
<dbReference type="GO" id="GO:0006355">
    <property type="term" value="P:regulation of DNA-templated transcription"/>
    <property type="evidence" value="ECO:0007669"/>
    <property type="project" value="UniProtKB-UniRule"/>
</dbReference>
<organism evidence="9 10">
    <name type="scientific">Mesomycoplasma conjunctivae (strain ATCC 25834 / NCTC 10147 / HRC/581)</name>
    <name type="common">Mycoplasma conjunctivae</name>
    <dbReference type="NCBI Taxonomy" id="572263"/>
    <lineage>
        <taxon>Bacteria</taxon>
        <taxon>Bacillati</taxon>
        <taxon>Mycoplasmatota</taxon>
        <taxon>Mycoplasmoidales</taxon>
        <taxon>Metamycoplasmataceae</taxon>
        <taxon>Mesomycoplasma</taxon>
    </lineage>
</organism>
<dbReference type="PANTHER" id="PTHR12532">
    <property type="entry name" value="TRANSLATIONAL ACTIVATOR OF CYTOCHROME C OXIDASE 1"/>
    <property type="match status" value="1"/>
</dbReference>
<dbReference type="PANTHER" id="PTHR12532:SF6">
    <property type="entry name" value="TRANSCRIPTIONAL REGULATORY PROTEIN YEBC-RELATED"/>
    <property type="match status" value="1"/>
</dbReference>
<evidence type="ECO:0000256" key="2">
    <source>
        <dbReference type="ARBA" id="ARBA00022490"/>
    </source>
</evidence>
<dbReference type="HAMAP" id="MF_00693">
    <property type="entry name" value="Transcrip_reg_TACO1"/>
    <property type="match status" value="1"/>
</dbReference>
<keyword evidence="3 6" id="KW-0805">Transcription regulation</keyword>
<dbReference type="Pfam" id="PF01709">
    <property type="entry name" value="Transcrip_reg"/>
    <property type="match status" value="1"/>
</dbReference>
<evidence type="ECO:0000256" key="4">
    <source>
        <dbReference type="ARBA" id="ARBA00023125"/>
    </source>
</evidence>
<protein>
    <recommendedName>
        <fullName evidence="6">Probable transcriptional regulatory protein MCJ_006060</fullName>
    </recommendedName>
</protein>
<evidence type="ECO:0000259" key="8">
    <source>
        <dbReference type="Pfam" id="PF20772"/>
    </source>
</evidence>
<dbReference type="SUPFAM" id="SSF75625">
    <property type="entry name" value="YebC-like"/>
    <property type="match status" value="1"/>
</dbReference>
<dbReference type="InterPro" id="IPR049083">
    <property type="entry name" value="TACO1_YebC_N"/>
</dbReference>
<evidence type="ECO:0000259" key="7">
    <source>
        <dbReference type="Pfam" id="PF01709"/>
    </source>
</evidence>
<sequence length="241" mass="26829">MAGHSKWANIKHRKGAQDALRAKIFNKFSKEIMVAAAKGGPDLNSNSALRMIVAKAKAKSMPKSNIEKAIAKATGSTSDAANFKEIIYSGNLAHGVSVIVTILTDNSNRAVSSLQALFRRANGQIGKQNAIPYIFEQKGYIEVSKENINEDELMLFVLDNGATDFITDEETYIIYCEPKNFVDLKTAIEQQFNPDFKSVEVSYFAQDEVELSPEQTEKILDQIDGFLEDDDIQNVYHNLKL</sequence>
<dbReference type="GO" id="GO:0005829">
    <property type="term" value="C:cytosol"/>
    <property type="evidence" value="ECO:0007669"/>
    <property type="project" value="TreeGrafter"/>
</dbReference>
<evidence type="ECO:0000256" key="3">
    <source>
        <dbReference type="ARBA" id="ARBA00023015"/>
    </source>
</evidence>
<dbReference type="KEGG" id="mco:MCJ_006060"/>
<comment type="subcellular location">
    <subcellularLocation>
        <location evidence="6">Cytoplasm</location>
    </subcellularLocation>
</comment>
<keyword evidence="2 6" id="KW-0963">Cytoplasm</keyword>
<evidence type="ECO:0000313" key="10">
    <source>
        <dbReference type="Proteomes" id="UP000001491"/>
    </source>
</evidence>
<dbReference type="NCBIfam" id="TIGR01033">
    <property type="entry name" value="YebC/PmpR family DNA-binding transcriptional regulator"/>
    <property type="match status" value="1"/>
</dbReference>
<proteinExistence type="inferred from homology"/>
<dbReference type="Pfam" id="PF20772">
    <property type="entry name" value="TACO1_YebC_N"/>
    <property type="match status" value="1"/>
</dbReference>
<keyword evidence="4 6" id="KW-0238">DNA-binding</keyword>
<dbReference type="InterPro" id="IPR002876">
    <property type="entry name" value="Transcrip_reg_TACO1-like"/>
</dbReference>
<dbReference type="Gene3D" id="1.10.10.200">
    <property type="match status" value="1"/>
</dbReference>
<feature type="domain" description="TACO1/YebC-like second and third" evidence="7">
    <location>
        <begin position="83"/>
        <end position="239"/>
    </location>
</feature>
<dbReference type="Proteomes" id="UP000001491">
    <property type="component" value="Chromosome"/>
</dbReference>
<keyword evidence="10" id="KW-1185">Reference proteome</keyword>